<comment type="pathway">
    <text evidence="1 7">Pyrimidine metabolism; UMP biosynthesis via de novo pathway; UMP from orotate: step 2/2.</text>
</comment>
<evidence type="ECO:0000256" key="6">
    <source>
        <dbReference type="ARBA" id="ARBA00049157"/>
    </source>
</evidence>
<protein>
    <recommendedName>
        <fullName evidence="7">Orotidine 5'-phosphate decarboxylase</fullName>
        <ecNumber evidence="7">4.1.1.23</ecNumber>
    </recommendedName>
    <alternativeName>
        <fullName evidence="7">OMP decarboxylase</fullName>
        <shortName evidence="7">OMPDCase</shortName>
        <shortName evidence="7">OMPdecase</shortName>
    </alternativeName>
</protein>
<dbReference type="InterPro" id="IPR011995">
    <property type="entry name" value="OMPdecase_type-2"/>
</dbReference>
<dbReference type="PANTHER" id="PTHR43375">
    <property type="entry name" value="OROTIDINE 5'-PHOSPHATE DECARBOXYLASE"/>
    <property type="match status" value="1"/>
</dbReference>
<dbReference type="SMART" id="SM00934">
    <property type="entry name" value="OMPdecase"/>
    <property type="match status" value="1"/>
</dbReference>
<comment type="caution">
    <text evidence="9">The sequence shown here is derived from an EMBL/GenBank/DDBJ whole genome shotgun (WGS) entry which is preliminary data.</text>
</comment>
<sequence>MNFAAAVTERSRELGTSLCVGLDPRRAAYRDLEHLRQHTLDVLEAAAPYAACIKPQLAFFEALGLAGFSLLEEVCASARTLGLPVLLDGKRGDIGSTAQAYAEGWLTGSHAGDALTVNPFLGFQTLVPFVEAAKSNGGAIFVLVKTSNPDHSDLQAGVSDKVAAEVTRLNDKLLPELGGEYGPVGAVVGATHPRDLLHFRLLMPRAILLLPGLGAQGAAARDLAPAFHKGGVGALASASRAVQYAQGLDVQASREAAKGLRDELRAAHD</sequence>
<dbReference type="RefSeq" id="WP_353543504.1">
    <property type="nucleotide sequence ID" value="NZ_BAABRN010000053.1"/>
</dbReference>
<comment type="catalytic activity">
    <reaction evidence="6 7">
        <text>orotidine 5'-phosphate + H(+) = UMP + CO2</text>
        <dbReference type="Rhea" id="RHEA:11596"/>
        <dbReference type="ChEBI" id="CHEBI:15378"/>
        <dbReference type="ChEBI" id="CHEBI:16526"/>
        <dbReference type="ChEBI" id="CHEBI:57538"/>
        <dbReference type="ChEBI" id="CHEBI:57865"/>
        <dbReference type="EC" id="4.1.1.23"/>
    </reaction>
</comment>
<dbReference type="SUPFAM" id="SSF51366">
    <property type="entry name" value="Ribulose-phoshate binding barrel"/>
    <property type="match status" value="1"/>
</dbReference>
<keyword evidence="3 7" id="KW-0210">Decarboxylase</keyword>
<dbReference type="EMBL" id="BAABRN010000053">
    <property type="protein sequence ID" value="GAA5503532.1"/>
    <property type="molecule type" value="Genomic_DNA"/>
</dbReference>
<dbReference type="HAMAP" id="MF_01215">
    <property type="entry name" value="OMPdecase_type2"/>
    <property type="match status" value="1"/>
</dbReference>
<dbReference type="PANTHER" id="PTHR43375:SF1">
    <property type="entry name" value="OROTIDINE 5'-PHOSPHATE DECARBOXYLASE"/>
    <property type="match status" value="1"/>
</dbReference>
<dbReference type="InterPro" id="IPR013785">
    <property type="entry name" value="Aldolase_TIM"/>
</dbReference>
<keyword evidence="4 7" id="KW-0665">Pyrimidine biosynthesis</keyword>
<evidence type="ECO:0000313" key="9">
    <source>
        <dbReference type="EMBL" id="GAA5503532.1"/>
    </source>
</evidence>
<dbReference type="NCBIfam" id="TIGR02127">
    <property type="entry name" value="pyrF_sub2"/>
    <property type="match status" value="1"/>
</dbReference>
<evidence type="ECO:0000256" key="4">
    <source>
        <dbReference type="ARBA" id="ARBA00022975"/>
    </source>
</evidence>
<evidence type="ECO:0000256" key="5">
    <source>
        <dbReference type="ARBA" id="ARBA00023239"/>
    </source>
</evidence>
<reference evidence="9 10" key="1">
    <citation type="submission" date="2024-02" db="EMBL/GenBank/DDBJ databases">
        <title>Deinococcus xinjiangensis NBRC 107630.</title>
        <authorList>
            <person name="Ichikawa N."/>
            <person name="Katano-Makiyama Y."/>
            <person name="Hidaka K."/>
        </authorList>
    </citation>
    <scope>NUCLEOTIDE SEQUENCE [LARGE SCALE GENOMIC DNA]</scope>
    <source>
        <strain evidence="9 10">NBRC 107630</strain>
    </source>
</reference>
<dbReference type="EC" id="4.1.1.23" evidence="7"/>
<proteinExistence type="inferred from homology"/>
<feature type="active site" description="Proton donor" evidence="7">
    <location>
        <position position="90"/>
    </location>
</feature>
<dbReference type="Pfam" id="PF00215">
    <property type="entry name" value="OMPdecase"/>
    <property type="match status" value="1"/>
</dbReference>
<dbReference type="InterPro" id="IPR018089">
    <property type="entry name" value="OMPdecase_AS"/>
</dbReference>
<dbReference type="Gene3D" id="3.20.20.70">
    <property type="entry name" value="Aldolase class I"/>
    <property type="match status" value="1"/>
</dbReference>
<dbReference type="InterPro" id="IPR011060">
    <property type="entry name" value="RibuloseP-bd_barrel"/>
</dbReference>
<evidence type="ECO:0000256" key="2">
    <source>
        <dbReference type="ARBA" id="ARBA00008847"/>
    </source>
</evidence>
<keyword evidence="10" id="KW-1185">Reference proteome</keyword>
<keyword evidence="5 7" id="KW-0456">Lyase</keyword>
<evidence type="ECO:0000256" key="1">
    <source>
        <dbReference type="ARBA" id="ARBA00004861"/>
    </source>
</evidence>
<evidence type="ECO:0000259" key="8">
    <source>
        <dbReference type="SMART" id="SM00934"/>
    </source>
</evidence>
<dbReference type="PROSITE" id="PS00156">
    <property type="entry name" value="OMPDECASE"/>
    <property type="match status" value="1"/>
</dbReference>
<evidence type="ECO:0000313" key="10">
    <source>
        <dbReference type="Proteomes" id="UP001458946"/>
    </source>
</evidence>
<name>A0ABP9VE80_9DEIO</name>
<evidence type="ECO:0000256" key="7">
    <source>
        <dbReference type="HAMAP-Rule" id="MF_01215"/>
    </source>
</evidence>
<dbReference type="Proteomes" id="UP001458946">
    <property type="component" value="Unassembled WGS sequence"/>
</dbReference>
<gene>
    <name evidence="7 9" type="primary">pyrF</name>
    <name evidence="9" type="ORF">Dxin01_03291</name>
</gene>
<evidence type="ECO:0000256" key="3">
    <source>
        <dbReference type="ARBA" id="ARBA00022793"/>
    </source>
</evidence>
<dbReference type="CDD" id="cd04725">
    <property type="entry name" value="OMP_decarboxylase_like"/>
    <property type="match status" value="1"/>
</dbReference>
<dbReference type="InterPro" id="IPR001754">
    <property type="entry name" value="OMPdeCOase_dom"/>
</dbReference>
<organism evidence="9 10">
    <name type="scientific">Deinococcus xinjiangensis</name>
    <dbReference type="NCBI Taxonomy" id="457454"/>
    <lineage>
        <taxon>Bacteria</taxon>
        <taxon>Thermotogati</taxon>
        <taxon>Deinococcota</taxon>
        <taxon>Deinococci</taxon>
        <taxon>Deinococcales</taxon>
        <taxon>Deinococcaceae</taxon>
        <taxon>Deinococcus</taxon>
    </lineage>
</organism>
<feature type="domain" description="Orotidine 5'-phosphate decarboxylase" evidence="8">
    <location>
        <begin position="17"/>
        <end position="256"/>
    </location>
</feature>
<accession>A0ABP9VE80</accession>
<comment type="similarity">
    <text evidence="2 7">Belongs to the OMP decarboxylase family. Type 2 subfamily.</text>
</comment>